<evidence type="ECO:0000256" key="3">
    <source>
        <dbReference type="ARBA" id="ARBA00022723"/>
    </source>
</evidence>
<dbReference type="AlphaFoldDB" id="A0A397BUY6"/>
<dbReference type="InterPro" id="IPR028846">
    <property type="entry name" value="Recoverin"/>
</dbReference>
<organism evidence="8 9">
    <name type="scientific">Aphanomyces astaci</name>
    <name type="common">Crayfish plague agent</name>
    <dbReference type="NCBI Taxonomy" id="112090"/>
    <lineage>
        <taxon>Eukaryota</taxon>
        <taxon>Sar</taxon>
        <taxon>Stramenopiles</taxon>
        <taxon>Oomycota</taxon>
        <taxon>Saprolegniomycetes</taxon>
        <taxon>Saprolegniales</taxon>
        <taxon>Verrucalvaceae</taxon>
        <taxon>Aphanomyces</taxon>
    </lineage>
</organism>
<dbReference type="InterPro" id="IPR002048">
    <property type="entry name" value="EF_hand_dom"/>
</dbReference>
<evidence type="ECO:0000256" key="2">
    <source>
        <dbReference type="ARBA" id="ARBA00022707"/>
    </source>
</evidence>
<evidence type="ECO:0000313" key="9">
    <source>
        <dbReference type="Proteomes" id="UP000265427"/>
    </source>
</evidence>
<keyword evidence="3" id="KW-0479">Metal-binding</keyword>
<sequence>MFSALPLSLQQIRHITALGYLDVEDAFEHLADCADDSGVTLNAFAVCLTNLAAEFHGHVPPLLASIATALFRAFDQDRVEFAELAAGLSVLCKGTRQAKVQAAFSLYDYNSDGYISMDEMTRYLTAVFRVLYVLHPNMAADTGVSAVELGQLTADEAFAFQPNSRRLSLAEFAAWFAKHEPNTLQAAFVLFDLNGDGSISLEEMTQYLTSVFRVLFELSDQPRQLSGVSPVELATVTAAQAFHHVDLNPDGRIRLDEFKRK</sequence>
<dbReference type="SUPFAM" id="SSF47473">
    <property type="entry name" value="EF-hand"/>
    <property type="match status" value="2"/>
</dbReference>
<keyword evidence="5" id="KW-0106">Calcium</keyword>
<dbReference type="Gene3D" id="1.10.238.10">
    <property type="entry name" value="EF-hand"/>
    <property type="match status" value="2"/>
</dbReference>
<feature type="domain" description="EF-hand" evidence="7">
    <location>
        <begin position="179"/>
        <end position="214"/>
    </location>
</feature>
<evidence type="ECO:0000259" key="7">
    <source>
        <dbReference type="PROSITE" id="PS50222"/>
    </source>
</evidence>
<keyword evidence="4" id="KW-0677">Repeat</keyword>
<evidence type="ECO:0000313" key="8">
    <source>
        <dbReference type="EMBL" id="RHY22576.1"/>
    </source>
</evidence>
<dbReference type="InterPro" id="IPR018247">
    <property type="entry name" value="EF_Hand_1_Ca_BS"/>
</dbReference>
<dbReference type="Pfam" id="PF13499">
    <property type="entry name" value="EF-hand_7"/>
    <property type="match status" value="1"/>
</dbReference>
<comment type="similarity">
    <text evidence="1">Belongs to the recoverin family.</text>
</comment>
<dbReference type="EMBL" id="QUSZ01002327">
    <property type="protein sequence ID" value="RHY22576.1"/>
    <property type="molecule type" value="Genomic_DNA"/>
</dbReference>
<name>A0A397BUY6_APHAT</name>
<evidence type="ECO:0000256" key="4">
    <source>
        <dbReference type="ARBA" id="ARBA00022737"/>
    </source>
</evidence>
<dbReference type="Pfam" id="PF13405">
    <property type="entry name" value="EF-hand_6"/>
    <property type="match status" value="1"/>
</dbReference>
<dbReference type="Proteomes" id="UP000265427">
    <property type="component" value="Unassembled WGS sequence"/>
</dbReference>
<evidence type="ECO:0000256" key="1">
    <source>
        <dbReference type="ARBA" id="ARBA00006049"/>
    </source>
</evidence>
<evidence type="ECO:0000256" key="6">
    <source>
        <dbReference type="ARBA" id="ARBA00023288"/>
    </source>
</evidence>
<dbReference type="CDD" id="cd00051">
    <property type="entry name" value="EFh"/>
    <property type="match status" value="2"/>
</dbReference>
<comment type="caution">
    <text evidence="8">The sequence shown here is derived from an EMBL/GenBank/DDBJ whole genome shotgun (WGS) entry which is preliminary data.</text>
</comment>
<evidence type="ECO:0000256" key="5">
    <source>
        <dbReference type="ARBA" id="ARBA00022837"/>
    </source>
</evidence>
<dbReference type="PANTHER" id="PTHR23055:SF178">
    <property type="entry name" value="NEUROCALCIN HOMOLOG"/>
    <property type="match status" value="1"/>
</dbReference>
<dbReference type="PROSITE" id="PS50222">
    <property type="entry name" value="EF_HAND_2"/>
    <property type="match status" value="2"/>
</dbReference>
<dbReference type="InterPro" id="IPR011992">
    <property type="entry name" value="EF-hand-dom_pair"/>
</dbReference>
<reference evidence="8 9" key="1">
    <citation type="submission" date="2018-08" db="EMBL/GenBank/DDBJ databases">
        <title>Aphanomyces genome sequencing and annotation.</title>
        <authorList>
            <person name="Minardi D."/>
            <person name="Oidtmann B."/>
            <person name="Van Der Giezen M."/>
            <person name="Studholme D.J."/>
        </authorList>
    </citation>
    <scope>NUCLEOTIDE SEQUENCE [LARGE SCALE GENOMIC DNA]</scope>
    <source>
        <strain evidence="8 9">Kv</strain>
    </source>
</reference>
<feature type="domain" description="EF-hand" evidence="7">
    <location>
        <begin position="95"/>
        <end position="130"/>
    </location>
</feature>
<proteinExistence type="inferred from homology"/>
<dbReference type="PROSITE" id="PS00018">
    <property type="entry name" value="EF_HAND_1"/>
    <property type="match status" value="2"/>
</dbReference>
<dbReference type="SMART" id="SM00054">
    <property type="entry name" value="EFh"/>
    <property type="match status" value="2"/>
</dbReference>
<accession>A0A397BUY6</accession>
<gene>
    <name evidence="8" type="ORF">DYB36_011874</name>
</gene>
<keyword evidence="2" id="KW-0519">Myristate</keyword>
<protein>
    <recommendedName>
        <fullName evidence="7">EF-hand domain-containing protein</fullName>
    </recommendedName>
</protein>
<dbReference type="PANTHER" id="PTHR23055">
    <property type="entry name" value="CALCIUM BINDING PROTEINS"/>
    <property type="match status" value="1"/>
</dbReference>
<keyword evidence="6" id="KW-0449">Lipoprotein</keyword>
<dbReference type="GO" id="GO:0005509">
    <property type="term" value="F:calcium ion binding"/>
    <property type="evidence" value="ECO:0007669"/>
    <property type="project" value="InterPro"/>
</dbReference>